<name>A0A1B7T820_9ASCO</name>
<dbReference type="Proteomes" id="UP000092321">
    <property type="component" value="Unassembled WGS sequence"/>
</dbReference>
<feature type="transmembrane region" description="Helical" evidence="6">
    <location>
        <begin position="46"/>
        <end position="63"/>
    </location>
</feature>
<reference evidence="8" key="1">
    <citation type="journal article" date="2016" name="Proc. Natl. Acad. Sci. U.S.A.">
        <title>Comparative genomics of biotechnologically important yeasts.</title>
        <authorList>
            <person name="Riley R."/>
            <person name="Haridas S."/>
            <person name="Wolfe K.H."/>
            <person name="Lopes M.R."/>
            <person name="Hittinger C.T."/>
            <person name="Goeker M."/>
            <person name="Salamov A.A."/>
            <person name="Wisecaver J.H."/>
            <person name="Long T.M."/>
            <person name="Calvey C.H."/>
            <person name="Aerts A.L."/>
            <person name="Barry K.W."/>
            <person name="Choi C."/>
            <person name="Clum A."/>
            <person name="Coughlan A.Y."/>
            <person name="Deshpande S."/>
            <person name="Douglass A.P."/>
            <person name="Hanson S.J."/>
            <person name="Klenk H.-P."/>
            <person name="LaButti K.M."/>
            <person name="Lapidus A."/>
            <person name="Lindquist E.A."/>
            <person name="Lipzen A.M."/>
            <person name="Meier-Kolthoff J.P."/>
            <person name="Ohm R.A."/>
            <person name="Otillar R.P."/>
            <person name="Pangilinan J.L."/>
            <person name="Peng Y."/>
            <person name="Rokas A."/>
            <person name="Rosa C.A."/>
            <person name="Scheuner C."/>
            <person name="Sibirny A.A."/>
            <person name="Slot J.C."/>
            <person name="Stielow J.B."/>
            <person name="Sun H."/>
            <person name="Kurtzman C.P."/>
            <person name="Blackwell M."/>
            <person name="Grigoriev I.V."/>
            <person name="Jeffries T.W."/>
        </authorList>
    </citation>
    <scope>NUCLEOTIDE SEQUENCE [LARGE SCALE GENOMIC DNA]</scope>
    <source>
        <strain evidence="8">NRRL Y-1626</strain>
    </source>
</reference>
<gene>
    <name evidence="7" type="ORF">HANVADRAFT_13605</name>
</gene>
<dbReference type="AlphaFoldDB" id="A0A1B7T820"/>
<protein>
    <submittedName>
        <fullName evidence="7">MFS general substrate transporter</fullName>
    </submittedName>
</protein>
<sequence>EYRDEAKRPWYKFFDELEYSSTSLQRKHNRWSWFGPFKTKDERWTVVKLDLTLAVISMLAYWSKYLDSVNLNNAYVSGMSTKLNLGGSDLTDIQNITTIGTIIFQLPFLFFLDRIPLVPYLVVVEIIWSFATLGAGFSQNAAQLKACRFILGMMESNSYLAYQYLIGGF</sequence>
<evidence type="ECO:0000313" key="8">
    <source>
        <dbReference type="Proteomes" id="UP000092321"/>
    </source>
</evidence>
<dbReference type="PANTHER" id="PTHR43791">
    <property type="entry name" value="PERMEASE-RELATED"/>
    <property type="match status" value="1"/>
</dbReference>
<dbReference type="PANTHER" id="PTHR43791:SF15">
    <property type="entry name" value="TRANSPORTER SEO1-RELATED"/>
    <property type="match status" value="1"/>
</dbReference>
<keyword evidence="2" id="KW-0813">Transport</keyword>
<dbReference type="OrthoDB" id="3639251at2759"/>
<feature type="non-terminal residue" evidence="7">
    <location>
        <position position="1"/>
    </location>
</feature>
<accession>A0A1B7T820</accession>
<dbReference type="InterPro" id="IPR036259">
    <property type="entry name" value="MFS_trans_sf"/>
</dbReference>
<evidence type="ECO:0000256" key="2">
    <source>
        <dbReference type="ARBA" id="ARBA00022448"/>
    </source>
</evidence>
<comment type="subcellular location">
    <subcellularLocation>
        <location evidence="1">Membrane</location>
        <topology evidence="1">Multi-pass membrane protein</topology>
    </subcellularLocation>
</comment>
<dbReference type="SUPFAM" id="SSF103473">
    <property type="entry name" value="MFS general substrate transporter"/>
    <property type="match status" value="1"/>
</dbReference>
<evidence type="ECO:0000313" key="7">
    <source>
        <dbReference type="EMBL" id="OBA24858.1"/>
    </source>
</evidence>
<keyword evidence="3 6" id="KW-0812">Transmembrane</keyword>
<comment type="caution">
    <text evidence="7">The sequence shown here is derived from an EMBL/GenBank/DDBJ whole genome shotgun (WGS) entry which is preliminary data.</text>
</comment>
<proteinExistence type="predicted"/>
<dbReference type="Gene3D" id="1.20.1250.20">
    <property type="entry name" value="MFS general substrate transporter like domains"/>
    <property type="match status" value="1"/>
</dbReference>
<evidence type="ECO:0000256" key="1">
    <source>
        <dbReference type="ARBA" id="ARBA00004141"/>
    </source>
</evidence>
<organism evidence="7 8">
    <name type="scientific">Hanseniaspora valbyensis NRRL Y-1626</name>
    <dbReference type="NCBI Taxonomy" id="766949"/>
    <lineage>
        <taxon>Eukaryota</taxon>
        <taxon>Fungi</taxon>
        <taxon>Dikarya</taxon>
        <taxon>Ascomycota</taxon>
        <taxon>Saccharomycotina</taxon>
        <taxon>Saccharomycetes</taxon>
        <taxon>Saccharomycodales</taxon>
        <taxon>Saccharomycodaceae</taxon>
        <taxon>Hanseniaspora</taxon>
    </lineage>
</organism>
<evidence type="ECO:0000256" key="5">
    <source>
        <dbReference type="ARBA" id="ARBA00023136"/>
    </source>
</evidence>
<keyword evidence="5 6" id="KW-0472">Membrane</keyword>
<evidence type="ECO:0000256" key="6">
    <source>
        <dbReference type="SAM" id="Phobius"/>
    </source>
</evidence>
<evidence type="ECO:0000256" key="4">
    <source>
        <dbReference type="ARBA" id="ARBA00022989"/>
    </source>
</evidence>
<feature type="transmembrane region" description="Helical" evidence="6">
    <location>
        <begin position="117"/>
        <end position="137"/>
    </location>
</feature>
<keyword evidence="4 6" id="KW-1133">Transmembrane helix</keyword>
<feature type="non-terminal residue" evidence="7">
    <location>
        <position position="169"/>
    </location>
</feature>
<dbReference type="EMBL" id="LXPE01000377">
    <property type="protein sequence ID" value="OBA24858.1"/>
    <property type="molecule type" value="Genomic_DNA"/>
</dbReference>
<keyword evidence="8" id="KW-1185">Reference proteome</keyword>
<evidence type="ECO:0000256" key="3">
    <source>
        <dbReference type="ARBA" id="ARBA00022692"/>
    </source>
</evidence>
<dbReference type="GO" id="GO:0016020">
    <property type="term" value="C:membrane"/>
    <property type="evidence" value="ECO:0007669"/>
    <property type="project" value="UniProtKB-SubCell"/>
</dbReference>
<dbReference type="GO" id="GO:0022857">
    <property type="term" value="F:transmembrane transporter activity"/>
    <property type="evidence" value="ECO:0007669"/>
    <property type="project" value="TreeGrafter"/>
</dbReference>